<accession>A0A484WTA8</accession>
<dbReference type="Pfam" id="PF13416">
    <property type="entry name" value="SBP_bac_8"/>
    <property type="match status" value="1"/>
</dbReference>
<dbReference type="SUPFAM" id="SSF53850">
    <property type="entry name" value="Periplasmic binding protein-like II"/>
    <property type="match status" value="1"/>
</dbReference>
<dbReference type="Proteomes" id="UP000351155">
    <property type="component" value="Unassembled WGS sequence"/>
</dbReference>
<sequence>MLTEKGIEHPYTFGDSKGLVIFSSSKRKEQAWQFMQWVFSNPEHDRLWLELTGMPPARADLMSKSNLCQLLQTKSA</sequence>
<organism evidence="1 2">
    <name type="scientific">Enterobacter cancerogenus</name>
    <dbReference type="NCBI Taxonomy" id="69218"/>
    <lineage>
        <taxon>Bacteria</taxon>
        <taxon>Pseudomonadati</taxon>
        <taxon>Pseudomonadota</taxon>
        <taxon>Gammaproteobacteria</taxon>
        <taxon>Enterobacterales</taxon>
        <taxon>Enterobacteriaceae</taxon>
        <taxon>Enterobacter</taxon>
        <taxon>Enterobacter cloacae complex</taxon>
    </lineage>
</organism>
<proteinExistence type="predicted"/>
<protein>
    <submittedName>
        <fullName evidence="1">Extracellular solute-binding protein</fullName>
    </submittedName>
</protein>
<dbReference type="InterPro" id="IPR006059">
    <property type="entry name" value="SBP"/>
</dbReference>
<dbReference type="AlphaFoldDB" id="A0A484WTA8"/>
<gene>
    <name evidence="1" type="ORF">NCTC12126_00852</name>
</gene>
<dbReference type="GO" id="GO:0030288">
    <property type="term" value="C:outer membrane-bounded periplasmic space"/>
    <property type="evidence" value="ECO:0007669"/>
    <property type="project" value="UniProtKB-ARBA"/>
</dbReference>
<dbReference type="Gene3D" id="3.40.190.10">
    <property type="entry name" value="Periplasmic binding protein-like II"/>
    <property type="match status" value="1"/>
</dbReference>
<reference evidence="1 2" key="1">
    <citation type="submission" date="2019-03" db="EMBL/GenBank/DDBJ databases">
        <authorList>
            <consortium name="Pathogen Informatics"/>
        </authorList>
    </citation>
    <scope>NUCLEOTIDE SEQUENCE [LARGE SCALE GENOMIC DNA]</scope>
    <source>
        <strain evidence="1 2">NCTC12126</strain>
    </source>
</reference>
<name>A0A484WTA8_9ENTR</name>
<dbReference type="EMBL" id="CAADIW010000004">
    <property type="protein sequence ID" value="VFS14282.1"/>
    <property type="molecule type" value="Genomic_DNA"/>
</dbReference>
<evidence type="ECO:0000313" key="1">
    <source>
        <dbReference type="EMBL" id="VFS14282.1"/>
    </source>
</evidence>
<evidence type="ECO:0000313" key="2">
    <source>
        <dbReference type="Proteomes" id="UP000351155"/>
    </source>
</evidence>